<evidence type="ECO:0000259" key="6">
    <source>
        <dbReference type="PROSITE" id="PS50977"/>
    </source>
</evidence>
<dbReference type="PANTHER" id="PTHR30055">
    <property type="entry name" value="HTH-TYPE TRANSCRIPTIONAL REGULATOR RUTR"/>
    <property type="match status" value="1"/>
</dbReference>
<feature type="compositionally biased region" description="Polar residues" evidence="5">
    <location>
        <begin position="1"/>
        <end position="17"/>
    </location>
</feature>
<dbReference type="PANTHER" id="PTHR30055:SF243">
    <property type="entry name" value="HTH-TYPE TRANSCRIPTIONAL REGULATOR RV1816"/>
    <property type="match status" value="1"/>
</dbReference>
<name>A0ABS4YQ59_9MICO</name>
<keyword evidence="8" id="KW-1185">Reference proteome</keyword>
<keyword evidence="3" id="KW-0804">Transcription</keyword>
<dbReference type="InterPro" id="IPR009057">
    <property type="entry name" value="Homeodomain-like_sf"/>
</dbReference>
<dbReference type="SUPFAM" id="SSF48498">
    <property type="entry name" value="Tetracyclin repressor-like, C-terminal domain"/>
    <property type="match status" value="1"/>
</dbReference>
<dbReference type="InterPro" id="IPR025996">
    <property type="entry name" value="MT1864/Rv1816-like_C"/>
</dbReference>
<feature type="compositionally biased region" description="Low complexity" evidence="5">
    <location>
        <begin position="168"/>
        <end position="196"/>
    </location>
</feature>
<accession>A0ABS4YQ59</accession>
<dbReference type="InterPro" id="IPR050109">
    <property type="entry name" value="HTH-type_TetR-like_transc_reg"/>
</dbReference>
<reference evidence="7 8" key="1">
    <citation type="submission" date="2021-03" db="EMBL/GenBank/DDBJ databases">
        <title>Sequencing the genomes of 1000 actinobacteria strains.</title>
        <authorList>
            <person name="Klenk H.-P."/>
        </authorList>
    </citation>
    <scope>NUCLEOTIDE SEQUENCE [LARGE SCALE GENOMIC DNA]</scope>
    <source>
        <strain evidence="7 8">DSM 14564</strain>
    </source>
</reference>
<evidence type="ECO:0000256" key="5">
    <source>
        <dbReference type="SAM" id="MobiDB-lite"/>
    </source>
</evidence>
<evidence type="ECO:0000256" key="1">
    <source>
        <dbReference type="ARBA" id="ARBA00023015"/>
    </source>
</evidence>
<gene>
    <name evidence="7" type="ORF">JOF44_003834</name>
</gene>
<evidence type="ECO:0000256" key="3">
    <source>
        <dbReference type="ARBA" id="ARBA00023163"/>
    </source>
</evidence>
<comment type="caution">
    <text evidence="7">The sequence shown here is derived from an EMBL/GenBank/DDBJ whole genome shotgun (WGS) entry which is preliminary data.</text>
</comment>
<feature type="region of interest" description="Disordered" evidence="5">
    <location>
        <begin position="1"/>
        <end position="20"/>
    </location>
</feature>
<protein>
    <submittedName>
        <fullName evidence="7">AcrR family transcriptional regulator</fullName>
    </submittedName>
</protein>
<feature type="DNA-binding region" description="H-T-H motif" evidence="4">
    <location>
        <begin position="47"/>
        <end position="66"/>
    </location>
</feature>
<sequence>MNTSQTTTEQKPSTPRTSRALARERTLDRIVELGNAQLAECGAAELSVREIARGLGMVSSAIYRYVSCREELLTLLIVDAYGDLADTVDEAVEQAGRDPRTRFLALARAMVAWAIAHPERWTLLYGTPVSDYDAPAEATNADGTRVMAAVLAIAADAAGVAGAAGAAGSVGSDGSAESVGADGSDGSDGAAESAGGRPAVQVTPEVQSLLETHLAEFAVQADAVVALRAVTAWSSLVGVVSAHVFGQLGADAVAVGEQMLDSQVEMLAELVIGS</sequence>
<keyword evidence="1" id="KW-0805">Transcription regulation</keyword>
<feature type="domain" description="HTH tetR-type" evidence="6">
    <location>
        <begin position="24"/>
        <end position="84"/>
    </location>
</feature>
<dbReference type="Pfam" id="PF13305">
    <property type="entry name" value="TetR_C_33"/>
    <property type="match status" value="1"/>
</dbReference>
<dbReference type="InterPro" id="IPR001647">
    <property type="entry name" value="HTH_TetR"/>
</dbReference>
<organism evidence="7 8">
    <name type="scientific">Brachybacterium fresconis</name>
    <dbReference type="NCBI Taxonomy" id="173363"/>
    <lineage>
        <taxon>Bacteria</taxon>
        <taxon>Bacillati</taxon>
        <taxon>Actinomycetota</taxon>
        <taxon>Actinomycetes</taxon>
        <taxon>Micrococcales</taxon>
        <taxon>Dermabacteraceae</taxon>
        <taxon>Brachybacterium</taxon>
    </lineage>
</organism>
<keyword evidence="2 4" id="KW-0238">DNA-binding</keyword>
<feature type="region of interest" description="Disordered" evidence="5">
    <location>
        <begin position="168"/>
        <end position="198"/>
    </location>
</feature>
<dbReference type="RefSeq" id="WP_209895210.1">
    <property type="nucleotide sequence ID" value="NZ_BAAAJV010000008.1"/>
</dbReference>
<dbReference type="Gene3D" id="1.10.357.10">
    <property type="entry name" value="Tetracycline Repressor, domain 2"/>
    <property type="match status" value="1"/>
</dbReference>
<dbReference type="Proteomes" id="UP000698222">
    <property type="component" value="Unassembled WGS sequence"/>
</dbReference>
<evidence type="ECO:0000313" key="7">
    <source>
        <dbReference type="EMBL" id="MBP2410931.1"/>
    </source>
</evidence>
<dbReference type="SUPFAM" id="SSF46689">
    <property type="entry name" value="Homeodomain-like"/>
    <property type="match status" value="1"/>
</dbReference>
<dbReference type="EMBL" id="JAGIOC010000001">
    <property type="protein sequence ID" value="MBP2410931.1"/>
    <property type="molecule type" value="Genomic_DNA"/>
</dbReference>
<dbReference type="PROSITE" id="PS50977">
    <property type="entry name" value="HTH_TETR_2"/>
    <property type="match status" value="1"/>
</dbReference>
<evidence type="ECO:0000313" key="8">
    <source>
        <dbReference type="Proteomes" id="UP000698222"/>
    </source>
</evidence>
<evidence type="ECO:0000256" key="4">
    <source>
        <dbReference type="PROSITE-ProRule" id="PRU00335"/>
    </source>
</evidence>
<proteinExistence type="predicted"/>
<dbReference type="InterPro" id="IPR036271">
    <property type="entry name" value="Tet_transcr_reg_TetR-rel_C_sf"/>
</dbReference>
<evidence type="ECO:0000256" key="2">
    <source>
        <dbReference type="ARBA" id="ARBA00023125"/>
    </source>
</evidence>